<dbReference type="EMBL" id="BJYT01000007">
    <property type="protein sequence ID" value="GEO09539.1"/>
    <property type="molecule type" value="Genomic_DNA"/>
</dbReference>
<dbReference type="AlphaFoldDB" id="A0A512BC41"/>
<dbReference type="SUPFAM" id="SSF56925">
    <property type="entry name" value="OMPA-like"/>
    <property type="match status" value="1"/>
</dbReference>
<organism evidence="1 2">
    <name type="scientific">Segetibacter aerophilus</name>
    <dbReference type="NCBI Taxonomy" id="670293"/>
    <lineage>
        <taxon>Bacteria</taxon>
        <taxon>Pseudomonadati</taxon>
        <taxon>Bacteroidota</taxon>
        <taxon>Chitinophagia</taxon>
        <taxon>Chitinophagales</taxon>
        <taxon>Chitinophagaceae</taxon>
        <taxon>Segetibacter</taxon>
    </lineage>
</organism>
<protein>
    <recommendedName>
        <fullName evidence="3">Outer membrane protein beta-barrel domain-containing protein</fullName>
    </recommendedName>
</protein>
<dbReference type="InterPro" id="IPR011250">
    <property type="entry name" value="OMP/PagP_B-barrel"/>
</dbReference>
<keyword evidence="2" id="KW-1185">Reference proteome</keyword>
<reference evidence="1 2" key="1">
    <citation type="submission" date="2019-07" db="EMBL/GenBank/DDBJ databases">
        <title>Whole genome shotgun sequence of Segetibacter aerophilus NBRC 106135.</title>
        <authorList>
            <person name="Hosoyama A."/>
            <person name="Uohara A."/>
            <person name="Ohji S."/>
            <person name="Ichikawa N."/>
        </authorList>
    </citation>
    <scope>NUCLEOTIDE SEQUENCE [LARGE SCALE GENOMIC DNA]</scope>
    <source>
        <strain evidence="1 2">NBRC 106135</strain>
    </source>
</reference>
<evidence type="ECO:0000313" key="1">
    <source>
        <dbReference type="EMBL" id="GEO09539.1"/>
    </source>
</evidence>
<comment type="caution">
    <text evidence="1">The sequence shown here is derived from an EMBL/GenBank/DDBJ whole genome shotgun (WGS) entry which is preliminary data.</text>
</comment>
<dbReference type="OrthoDB" id="791021at2"/>
<evidence type="ECO:0000313" key="2">
    <source>
        <dbReference type="Proteomes" id="UP000321513"/>
    </source>
</evidence>
<name>A0A512BC41_9BACT</name>
<gene>
    <name evidence="1" type="ORF">SAE01_20350</name>
</gene>
<dbReference type="RefSeq" id="WP_147203666.1">
    <property type="nucleotide sequence ID" value="NZ_BJYT01000007.1"/>
</dbReference>
<accession>A0A512BC41</accession>
<evidence type="ECO:0008006" key="3">
    <source>
        <dbReference type="Google" id="ProtNLM"/>
    </source>
</evidence>
<sequence>MKKVFLFFLLSSVVYVSNAQRESRSRTALSSKSHFGVGVEAGLPLGDNGKPYSVVLGGNLQYETMPDTDLGITVSAGYSHWPVKSSYGSGSVGFVPLLGGVKYYFTPAAFFHAQLGAAFGTKSGMGTSFAYSPGVGLKLSPNIDATLKYTGFSKKGGTLENVGLRLGFNF</sequence>
<dbReference type="Proteomes" id="UP000321513">
    <property type="component" value="Unassembled WGS sequence"/>
</dbReference>
<proteinExistence type="predicted"/>